<dbReference type="RefSeq" id="XP_007509819.1">
    <property type="nucleotide sequence ID" value="XM_007509757.1"/>
</dbReference>
<dbReference type="Proteomes" id="UP000198341">
    <property type="component" value="Chromosome 12"/>
</dbReference>
<sequence>MNSKNIQAAEQAAGLIRITGTEELLRDAKYISRADAADVVDFAIQRSIANTSKWGIPTLHCFSCSATNARMLGRRGEMYAERMRRREDGDDDYDDDDTSNNDLNVWVVPLSALQNVLVLDSATVMTTETDNGESERSHGKRFKLKPSVVIHARNFEKKTWTKCKIVDVVTSKRAIDDIVNAIAGQNIVDVSFEGVVPLRLCEAKGFLKQREVRRIVERAASFVVLKEVIESRDSNVYDLDKREQRKSSGGNFNNRRSNYSRTKSDAAARRNTAESGTKVSVHAGTKITTIGSPFGVLSPNIFSRLLNRGCISSALVAIANQGTSSNINGVVSPAVSVVDLSIALKPGAEGSPVFLDESTSRSKGQPIVVGILIPPLSFAKERDGGSSRGAFPLMIHAPWILGDDADNTLDDDMPLTTNKIVSAARNATESVCRVEILDGAHFGSGILISKTGDDGDSSEGIVLTNRHVVLPAIQEEKHSKNAITLRFSNGSWRRGVVQRVSKGPLDLALVRVLSLKNGGRGALPIVLPTRRPARKQRSPAIGDEVLVVAHDDRFGNNVRKRKFDKASPEVNHGYVSKIAGKKTMLVTSASVRSGASGGALVDGRTGHLIGVVTSNARLATRSGGANVYTDVNFIVNVSETQGGIGEIMDSYERDQEVIDAWDLRSDNMRSRL</sequence>
<reference evidence="2 3" key="1">
    <citation type="submission" date="2011-10" db="EMBL/GenBank/DDBJ databases">
        <authorList>
            <person name="Genoscope - CEA"/>
        </authorList>
    </citation>
    <scope>NUCLEOTIDE SEQUENCE [LARGE SCALE GENOMIC DNA]</scope>
    <source>
        <strain evidence="2 3">RCC 1105</strain>
    </source>
</reference>
<dbReference type="PANTHER" id="PTHR21004">
    <property type="entry name" value="SERINE PROTEASE-RELATED"/>
    <property type="match status" value="1"/>
</dbReference>
<dbReference type="SUPFAM" id="SSF50494">
    <property type="entry name" value="Trypsin-like serine proteases"/>
    <property type="match status" value="1"/>
</dbReference>
<dbReference type="GO" id="GO:0016485">
    <property type="term" value="P:protein processing"/>
    <property type="evidence" value="ECO:0007669"/>
    <property type="project" value="InterPro"/>
</dbReference>
<proteinExistence type="predicted"/>
<organism evidence="2 3">
    <name type="scientific">Bathycoccus prasinos</name>
    <dbReference type="NCBI Taxonomy" id="41875"/>
    <lineage>
        <taxon>Eukaryota</taxon>
        <taxon>Viridiplantae</taxon>
        <taxon>Chlorophyta</taxon>
        <taxon>Mamiellophyceae</taxon>
        <taxon>Mamiellales</taxon>
        <taxon>Bathycoccaceae</taxon>
        <taxon>Bathycoccus</taxon>
    </lineage>
</organism>
<feature type="compositionally biased region" description="Low complexity" evidence="1">
    <location>
        <begin position="247"/>
        <end position="261"/>
    </location>
</feature>
<dbReference type="OrthoDB" id="17845at2759"/>
<evidence type="ECO:0000313" key="2">
    <source>
        <dbReference type="EMBL" id="CCO18934.1"/>
    </source>
</evidence>
<dbReference type="GO" id="GO:0005777">
    <property type="term" value="C:peroxisome"/>
    <property type="evidence" value="ECO:0007669"/>
    <property type="project" value="InterPro"/>
</dbReference>
<keyword evidence="3" id="KW-1185">Reference proteome</keyword>
<evidence type="ECO:0000313" key="3">
    <source>
        <dbReference type="Proteomes" id="UP000198341"/>
    </source>
</evidence>
<dbReference type="EMBL" id="FO082267">
    <property type="protein sequence ID" value="CCO18934.1"/>
    <property type="molecule type" value="Genomic_DNA"/>
</dbReference>
<dbReference type="GeneID" id="19012545"/>
<dbReference type="InterPro" id="IPR009003">
    <property type="entry name" value="Peptidase_S1_PA"/>
</dbReference>
<dbReference type="Pfam" id="PF13365">
    <property type="entry name" value="Trypsin_2"/>
    <property type="match status" value="1"/>
</dbReference>
<dbReference type="InterPro" id="IPR043504">
    <property type="entry name" value="Peptidase_S1_PA_chymotrypsin"/>
</dbReference>
<dbReference type="KEGG" id="bpg:Bathy12g03530"/>
<dbReference type="AlphaFoldDB" id="K8ELU7"/>
<dbReference type="Gene3D" id="2.40.10.10">
    <property type="entry name" value="Trypsin-like serine proteases"/>
    <property type="match status" value="2"/>
</dbReference>
<dbReference type="STRING" id="41875.K8ELU7"/>
<dbReference type="PANTHER" id="PTHR21004:SF0">
    <property type="entry name" value="PEROXISOMAL LEADER PEPTIDE-PROCESSING PROTEASE"/>
    <property type="match status" value="1"/>
</dbReference>
<dbReference type="GO" id="GO:0004252">
    <property type="term" value="F:serine-type endopeptidase activity"/>
    <property type="evidence" value="ECO:0007669"/>
    <property type="project" value="InterPro"/>
</dbReference>
<feature type="compositionally biased region" description="Basic and acidic residues" evidence="1">
    <location>
        <begin position="262"/>
        <end position="272"/>
    </location>
</feature>
<evidence type="ECO:0000256" key="1">
    <source>
        <dbReference type="SAM" id="MobiDB-lite"/>
    </source>
</evidence>
<gene>
    <name evidence="2" type="ordered locus">Bathy12g03530</name>
</gene>
<protein>
    <submittedName>
        <fullName evidence="2">Uncharacterized protein</fullName>
    </submittedName>
</protein>
<dbReference type="InterPro" id="IPR039245">
    <property type="entry name" value="TYSND1/DEG15"/>
</dbReference>
<name>K8ELU7_9CHLO</name>
<accession>K8ELU7</accession>
<feature type="region of interest" description="Disordered" evidence="1">
    <location>
        <begin position="240"/>
        <end position="279"/>
    </location>
</feature>